<protein>
    <submittedName>
        <fullName evidence="3">Uncharacterized protein</fullName>
    </submittedName>
</protein>
<sequence length="418" mass="45983">MLTSRFSLWAVALFAFATLCAARTVITTQRCTTRYCGQPAKVYRTTKTIHKSTPYTVTRWKTTTKPKYTVKSTGTKTVTSQPYNTIWTVTSWHTILIGTSTSTRKYTAYTPATTVTEPLVTAVVTPPVHTVSAPAGFVGVNDDVDNQKAGVTGHARRDVAPPEMERREAAPEPEPEPEPVPGAKQYVTAITCTKTYLTKTGTSALWKTTTKTTGTITKLVAWTTQTYVLNPINVTPKNAKTINTTTSVYKVVITSTTTTLTTGTTTVYEKTVTSTLPVETNYLACGDRNQSPNQALRIQNFAVADKIILTGDTSTQVIKMGNGEAYDCCVLCHTYPGPELCVGSIYYHTGLWGAPCWDWTHEDCDVHEPEFNMQCNLYLTANKPGVCPHAKFSIVNDITINPVVVSNGPHCARWKYYR</sequence>
<evidence type="ECO:0000256" key="2">
    <source>
        <dbReference type="SAM" id="SignalP"/>
    </source>
</evidence>
<evidence type="ECO:0000313" key="4">
    <source>
        <dbReference type="Proteomes" id="UP001365542"/>
    </source>
</evidence>
<keyword evidence="4" id="KW-1185">Reference proteome</keyword>
<feature type="region of interest" description="Disordered" evidence="1">
    <location>
        <begin position="147"/>
        <end position="183"/>
    </location>
</feature>
<evidence type="ECO:0000256" key="1">
    <source>
        <dbReference type="SAM" id="MobiDB-lite"/>
    </source>
</evidence>
<dbReference type="Proteomes" id="UP001365542">
    <property type="component" value="Unassembled WGS sequence"/>
</dbReference>
<keyword evidence="2" id="KW-0732">Signal</keyword>
<gene>
    <name evidence="3" type="ORF">TWF694_010072</name>
</gene>
<feature type="signal peptide" evidence="2">
    <location>
        <begin position="1"/>
        <end position="22"/>
    </location>
</feature>
<proteinExistence type="predicted"/>
<feature type="compositionally biased region" description="Basic and acidic residues" evidence="1">
    <location>
        <begin position="155"/>
        <end position="170"/>
    </location>
</feature>
<comment type="caution">
    <text evidence="3">The sequence shown here is derived from an EMBL/GenBank/DDBJ whole genome shotgun (WGS) entry which is preliminary data.</text>
</comment>
<accession>A0AAV9X9S7</accession>
<feature type="chain" id="PRO_5043776789" evidence="2">
    <location>
        <begin position="23"/>
        <end position="418"/>
    </location>
</feature>
<reference evidence="3 4" key="1">
    <citation type="submission" date="2019-10" db="EMBL/GenBank/DDBJ databases">
        <authorList>
            <person name="Palmer J.M."/>
        </authorList>
    </citation>
    <scope>NUCLEOTIDE SEQUENCE [LARGE SCALE GENOMIC DNA]</scope>
    <source>
        <strain evidence="3 4">TWF694</strain>
    </source>
</reference>
<dbReference type="EMBL" id="JAVHJO010000007">
    <property type="protein sequence ID" value="KAK6538489.1"/>
    <property type="molecule type" value="Genomic_DNA"/>
</dbReference>
<name>A0AAV9X9S7_9PEZI</name>
<organism evidence="3 4">
    <name type="scientific">Orbilia ellipsospora</name>
    <dbReference type="NCBI Taxonomy" id="2528407"/>
    <lineage>
        <taxon>Eukaryota</taxon>
        <taxon>Fungi</taxon>
        <taxon>Dikarya</taxon>
        <taxon>Ascomycota</taxon>
        <taxon>Pezizomycotina</taxon>
        <taxon>Orbiliomycetes</taxon>
        <taxon>Orbiliales</taxon>
        <taxon>Orbiliaceae</taxon>
        <taxon>Orbilia</taxon>
    </lineage>
</organism>
<evidence type="ECO:0000313" key="3">
    <source>
        <dbReference type="EMBL" id="KAK6538489.1"/>
    </source>
</evidence>
<dbReference type="AlphaFoldDB" id="A0AAV9X9S7"/>